<dbReference type="Proteomes" id="UP000294692">
    <property type="component" value="Unassembled WGS sequence"/>
</dbReference>
<evidence type="ECO:0000313" key="6">
    <source>
        <dbReference type="EMBL" id="TCU98420.1"/>
    </source>
</evidence>
<reference evidence="6 7" key="1">
    <citation type="submission" date="2019-03" db="EMBL/GenBank/DDBJ databases">
        <title>Genomic Encyclopedia of Type Strains, Phase IV (KMG-IV): sequencing the most valuable type-strain genomes for metagenomic binning, comparative biology and taxonomic classification.</title>
        <authorList>
            <person name="Goeker M."/>
        </authorList>
    </citation>
    <scope>NUCLEOTIDE SEQUENCE [LARGE SCALE GENOMIC DNA]</scope>
    <source>
        <strain evidence="6 7">DSM 100048</strain>
    </source>
</reference>
<evidence type="ECO:0000256" key="2">
    <source>
        <dbReference type="ARBA" id="ARBA00022723"/>
    </source>
</evidence>
<dbReference type="PROSITE" id="PS51007">
    <property type="entry name" value="CYTC"/>
    <property type="match status" value="1"/>
</dbReference>
<dbReference type="InterPro" id="IPR051459">
    <property type="entry name" value="Cytochrome_c-type_DH"/>
</dbReference>
<dbReference type="EMBL" id="SMBX01000005">
    <property type="protein sequence ID" value="TCU98420.1"/>
    <property type="molecule type" value="Genomic_DNA"/>
</dbReference>
<feature type="domain" description="Cytochrome c" evidence="5">
    <location>
        <begin position="54"/>
        <end position="144"/>
    </location>
</feature>
<dbReference type="Gene3D" id="1.10.760.10">
    <property type="entry name" value="Cytochrome c-like domain"/>
    <property type="match status" value="1"/>
</dbReference>
<name>A0A4R3V3Z7_9BURK</name>
<dbReference type="GO" id="GO:0020037">
    <property type="term" value="F:heme binding"/>
    <property type="evidence" value="ECO:0007669"/>
    <property type="project" value="InterPro"/>
</dbReference>
<proteinExistence type="predicted"/>
<accession>A0A4R3V3Z7</accession>
<keyword evidence="7" id="KW-1185">Reference proteome</keyword>
<dbReference type="GO" id="GO:0009055">
    <property type="term" value="F:electron transfer activity"/>
    <property type="evidence" value="ECO:0007669"/>
    <property type="project" value="InterPro"/>
</dbReference>
<dbReference type="Pfam" id="PF00034">
    <property type="entry name" value="Cytochrom_C"/>
    <property type="match status" value="1"/>
</dbReference>
<comment type="caution">
    <text evidence="6">The sequence shown here is derived from an EMBL/GenBank/DDBJ whole genome shotgun (WGS) entry which is preliminary data.</text>
</comment>
<evidence type="ECO:0000256" key="3">
    <source>
        <dbReference type="ARBA" id="ARBA00023004"/>
    </source>
</evidence>
<evidence type="ECO:0000256" key="4">
    <source>
        <dbReference type="PROSITE-ProRule" id="PRU00433"/>
    </source>
</evidence>
<gene>
    <name evidence="6" type="ORF">EV686_105117</name>
</gene>
<dbReference type="OrthoDB" id="9809720at2"/>
<evidence type="ECO:0000313" key="7">
    <source>
        <dbReference type="Proteomes" id="UP000294692"/>
    </source>
</evidence>
<protein>
    <submittedName>
        <fullName evidence="6">Mono/diheme cytochrome c family protein</fullName>
    </submittedName>
</protein>
<organism evidence="6 7">
    <name type="scientific">Paracandidimonas soli</name>
    <dbReference type="NCBI Taxonomy" id="1917182"/>
    <lineage>
        <taxon>Bacteria</taxon>
        <taxon>Pseudomonadati</taxon>
        <taxon>Pseudomonadota</taxon>
        <taxon>Betaproteobacteria</taxon>
        <taxon>Burkholderiales</taxon>
        <taxon>Alcaligenaceae</taxon>
        <taxon>Paracandidimonas</taxon>
    </lineage>
</organism>
<dbReference type="InterPro" id="IPR009056">
    <property type="entry name" value="Cyt_c-like_dom"/>
</dbReference>
<dbReference type="PANTHER" id="PTHR35008">
    <property type="entry name" value="BLL4482 PROTEIN-RELATED"/>
    <property type="match status" value="1"/>
</dbReference>
<dbReference type="SUPFAM" id="SSF46626">
    <property type="entry name" value="Cytochrome c"/>
    <property type="match status" value="1"/>
</dbReference>
<dbReference type="PANTHER" id="PTHR35008:SF8">
    <property type="entry name" value="ALCOHOL DEHYDROGENASE CYTOCHROME C SUBUNIT"/>
    <property type="match status" value="1"/>
</dbReference>
<keyword evidence="3 4" id="KW-0408">Iron</keyword>
<dbReference type="AlphaFoldDB" id="A0A4R3V3Z7"/>
<evidence type="ECO:0000256" key="1">
    <source>
        <dbReference type="ARBA" id="ARBA00022617"/>
    </source>
</evidence>
<dbReference type="RefSeq" id="WP_132477085.1">
    <property type="nucleotide sequence ID" value="NZ_JBHRVM010000001.1"/>
</dbReference>
<dbReference type="GO" id="GO:0046872">
    <property type="term" value="F:metal ion binding"/>
    <property type="evidence" value="ECO:0007669"/>
    <property type="project" value="UniProtKB-KW"/>
</dbReference>
<evidence type="ECO:0000259" key="5">
    <source>
        <dbReference type="PROSITE" id="PS51007"/>
    </source>
</evidence>
<sequence length="192" mass="20554">MSTPVFRIAIAITAGLLVWAAGYRFFPALESNTALGEQSIPAYANTSVPDAQRAQLIDGRALYAGACQSCHQPSGQGLGKVFPPLDGTDWVTGDARRLALVVLQGMTGAVTVDGQVYTSVMPGFKSQFSDEETTAVLNYIRSAWSNAAPPVSSDLVRRARDEVSDRIDPWRGEQELHGFLQALPGSGQENTP</sequence>
<dbReference type="InterPro" id="IPR036909">
    <property type="entry name" value="Cyt_c-like_dom_sf"/>
</dbReference>
<keyword evidence="1 4" id="KW-0349">Heme</keyword>
<keyword evidence="2 4" id="KW-0479">Metal-binding</keyword>